<dbReference type="InterPro" id="IPR021858">
    <property type="entry name" value="Fun_TF"/>
</dbReference>
<evidence type="ECO:0000313" key="5">
    <source>
        <dbReference type="EMBL" id="EXU95482.1"/>
    </source>
</evidence>
<evidence type="ECO:0000313" key="6">
    <source>
        <dbReference type="Proteomes" id="UP000030151"/>
    </source>
</evidence>
<feature type="region of interest" description="Disordered" evidence="3">
    <location>
        <begin position="93"/>
        <end position="116"/>
    </location>
</feature>
<reference evidence="5 6" key="1">
    <citation type="submission" date="2014-02" db="EMBL/GenBank/DDBJ databases">
        <title>The genome sequence of the entomopathogenic fungus Metarhizium robertsii ARSEF 2575.</title>
        <authorList>
            <person name="Giuliano Garisto Donzelli B."/>
            <person name="Roe B.A."/>
            <person name="Macmil S.L."/>
            <person name="Krasnoff S.B."/>
            <person name="Gibson D.M."/>
        </authorList>
    </citation>
    <scope>NUCLEOTIDE SEQUENCE [LARGE SCALE GENOMIC DNA]</scope>
    <source>
        <strain evidence="5 6">ARSEF 2575</strain>
    </source>
</reference>
<dbReference type="PANTHER" id="PTHR37534:SF46">
    <property type="entry name" value="ZN(II)2CYS6 TRANSCRIPTION FACTOR (EUROFUNG)"/>
    <property type="match status" value="1"/>
</dbReference>
<dbReference type="Gene3D" id="4.10.240.10">
    <property type="entry name" value="Zn(2)-C6 fungal-type DNA-binding domain"/>
    <property type="match status" value="1"/>
</dbReference>
<evidence type="ECO:0000256" key="3">
    <source>
        <dbReference type="SAM" id="MobiDB-lite"/>
    </source>
</evidence>
<dbReference type="eggNOG" id="ENOG502SIDN">
    <property type="taxonomic scope" value="Eukaryota"/>
</dbReference>
<dbReference type="GO" id="GO:0000981">
    <property type="term" value="F:DNA-binding transcription factor activity, RNA polymerase II-specific"/>
    <property type="evidence" value="ECO:0007669"/>
    <property type="project" value="InterPro"/>
</dbReference>
<dbReference type="OrthoDB" id="3477330at2759"/>
<dbReference type="Pfam" id="PF00172">
    <property type="entry name" value="Zn_clus"/>
    <property type="match status" value="1"/>
</dbReference>
<evidence type="ECO:0000256" key="1">
    <source>
        <dbReference type="ARBA" id="ARBA00004123"/>
    </source>
</evidence>
<sequence>MTNAISRKRTFTGCITCRQRRSKCDEKHPTCGSCERLGIRCEGYGPKLVWVTDGREHAEGRQSHRGAIYRYPLFSESRRQALVSKLAKSLGDQSTTKAIDQVDEWQQPGNLENKSSSFIRGPFSVFAVDQQSSSKDERWSRSGTKGSPSGSVPTDVDGPGQGHAAGTKPFSSVTDCELSHETSVQDVLNEPIDSTSGTGPFLTLSPSQEPLDFYDTDFASLFPPTSPQAFMKGTPSELWDYWLPTLSIPPSPSALSSAQISKSDGLLPQMEPLLRHYKERVLEPAADLRKWGRSPWQLLFWPCALETYGEIKLWNTASHPRSAVLYAILANSAYHLHATERCDDKWREFGLKYQNKGKRLLFQALQDEILGVARAKYKELLMAILSVAMVSLFDKPEAFKGYLLAAEYVIRHRGLHKQNSVKARTLQHMYTHLRILTEGTCTFADCVNEFTGLNHHAVAPAVLPKFEMVGSPQSNDWRPDGTTSNDNDIHLATPNQSEDALYSTIYGIPESLMCLLSRIVACANEKDKLRKVASFDTPPSDLLQKHLQTLEHEMWSWKIPTEHSRPEAHKFPALSSEGGLDSIDTKLSGAMHQAVIIYFYRRVYDTDAMVLQEQVRRCLDELQPCIDHTARDQDFATSVAWAAYVAACGAVTTELRDRALAHLEAIDSQGVILTPKPTVQISKFWQRRLERGLVAAGEPSVPVSTAA</sequence>
<feature type="domain" description="Zn(2)-C6 fungal-type" evidence="4">
    <location>
        <begin position="13"/>
        <end position="41"/>
    </location>
</feature>
<accession>A0A014QRT6</accession>
<feature type="region of interest" description="Disordered" evidence="3">
    <location>
        <begin position="129"/>
        <end position="176"/>
    </location>
</feature>
<evidence type="ECO:0000256" key="2">
    <source>
        <dbReference type="ARBA" id="ARBA00023242"/>
    </source>
</evidence>
<dbReference type="EMBL" id="JELW01000078">
    <property type="protein sequence ID" value="EXU95482.1"/>
    <property type="molecule type" value="Genomic_DNA"/>
</dbReference>
<proteinExistence type="predicted"/>
<dbReference type="InterPro" id="IPR001138">
    <property type="entry name" value="Zn2Cys6_DnaBD"/>
</dbReference>
<dbReference type="GO" id="GO:0008270">
    <property type="term" value="F:zinc ion binding"/>
    <property type="evidence" value="ECO:0007669"/>
    <property type="project" value="InterPro"/>
</dbReference>
<dbReference type="PROSITE" id="PS00463">
    <property type="entry name" value="ZN2_CY6_FUNGAL_1"/>
    <property type="match status" value="1"/>
</dbReference>
<keyword evidence="2" id="KW-0539">Nucleus</keyword>
<feature type="compositionally biased region" description="Polar residues" evidence="3">
    <location>
        <begin position="141"/>
        <end position="152"/>
    </location>
</feature>
<dbReference type="InterPro" id="IPR036864">
    <property type="entry name" value="Zn2-C6_fun-type_DNA-bd_sf"/>
</dbReference>
<dbReference type="SUPFAM" id="SSF57701">
    <property type="entry name" value="Zn2/Cys6 DNA-binding domain"/>
    <property type="match status" value="1"/>
</dbReference>
<feature type="compositionally biased region" description="Polar residues" evidence="3">
    <location>
        <begin position="107"/>
        <end position="116"/>
    </location>
</feature>
<name>A0A014QRT6_9HYPO</name>
<dbReference type="PANTHER" id="PTHR37534">
    <property type="entry name" value="TRANSCRIPTIONAL ACTIVATOR PROTEIN UGA3"/>
    <property type="match status" value="1"/>
</dbReference>
<comment type="caution">
    <text evidence="5">The sequence shown here is derived from an EMBL/GenBank/DDBJ whole genome shotgun (WGS) entry which is preliminary data.</text>
</comment>
<dbReference type="HOGENOM" id="CLU_009030_0_0_1"/>
<dbReference type="CDD" id="cd00067">
    <property type="entry name" value="GAL4"/>
    <property type="match status" value="1"/>
</dbReference>
<organism evidence="5 6">
    <name type="scientific">Metarhizium robertsii</name>
    <dbReference type="NCBI Taxonomy" id="568076"/>
    <lineage>
        <taxon>Eukaryota</taxon>
        <taxon>Fungi</taxon>
        <taxon>Dikarya</taxon>
        <taxon>Ascomycota</taxon>
        <taxon>Pezizomycotina</taxon>
        <taxon>Sordariomycetes</taxon>
        <taxon>Hypocreomycetidae</taxon>
        <taxon>Hypocreales</taxon>
        <taxon>Clavicipitaceae</taxon>
        <taxon>Metarhizium</taxon>
    </lineage>
</organism>
<evidence type="ECO:0000259" key="4">
    <source>
        <dbReference type="PROSITE" id="PS50048"/>
    </source>
</evidence>
<dbReference type="SMART" id="SM00066">
    <property type="entry name" value="GAL4"/>
    <property type="match status" value="1"/>
</dbReference>
<dbReference type="PROSITE" id="PS50048">
    <property type="entry name" value="ZN2_CY6_FUNGAL_2"/>
    <property type="match status" value="1"/>
</dbReference>
<comment type="subcellular location">
    <subcellularLocation>
        <location evidence="1">Nucleus</location>
    </subcellularLocation>
</comment>
<protein>
    <submittedName>
        <fullName evidence="5">Zn(2)-Cys(6) zinc finger domain protein</fullName>
    </submittedName>
</protein>
<dbReference type="GO" id="GO:0005634">
    <property type="term" value="C:nucleus"/>
    <property type="evidence" value="ECO:0007669"/>
    <property type="project" value="UniProtKB-SubCell"/>
</dbReference>
<gene>
    <name evidence="5" type="ORF">X797_011430</name>
</gene>
<dbReference type="Pfam" id="PF11951">
    <property type="entry name" value="Fungal_trans_2"/>
    <property type="match status" value="1"/>
</dbReference>
<dbReference type="Proteomes" id="UP000030151">
    <property type="component" value="Unassembled WGS sequence"/>
</dbReference>
<dbReference type="AlphaFoldDB" id="A0A014QRT6"/>